<dbReference type="Pfam" id="PF01585">
    <property type="entry name" value="G-patch"/>
    <property type="match status" value="1"/>
</dbReference>
<dbReference type="AlphaFoldDB" id="A0AAV5AIF1"/>
<feature type="compositionally biased region" description="Polar residues" evidence="1">
    <location>
        <begin position="127"/>
        <end position="139"/>
    </location>
</feature>
<feature type="compositionally biased region" description="Low complexity" evidence="1">
    <location>
        <begin position="167"/>
        <end position="178"/>
    </location>
</feature>
<dbReference type="PANTHER" id="PTHR23329">
    <property type="entry name" value="TUFTELIN-INTERACTING PROTEIN 11-RELATED"/>
    <property type="match status" value="1"/>
</dbReference>
<comment type="caution">
    <text evidence="3">The sequence shown here is derived from an EMBL/GenBank/DDBJ whole genome shotgun (WGS) entry which is preliminary data.</text>
</comment>
<dbReference type="SMART" id="SM00443">
    <property type="entry name" value="G_patch"/>
    <property type="match status" value="1"/>
</dbReference>
<feature type="compositionally biased region" description="Basic and acidic residues" evidence="1">
    <location>
        <begin position="29"/>
        <end position="41"/>
    </location>
</feature>
<reference evidence="3" key="1">
    <citation type="submission" date="2021-10" db="EMBL/GenBank/DDBJ databases">
        <title>De novo Genome Assembly of Clathrus columnatus (Basidiomycota, Fungi) Using Illumina and Nanopore Sequence Data.</title>
        <authorList>
            <person name="Ogiso-Tanaka E."/>
            <person name="Itagaki H."/>
            <person name="Hosoya T."/>
            <person name="Hosaka K."/>
        </authorList>
    </citation>
    <scope>NUCLEOTIDE SEQUENCE</scope>
    <source>
        <strain evidence="3">MO-923</strain>
    </source>
</reference>
<dbReference type="Proteomes" id="UP001050691">
    <property type="component" value="Unassembled WGS sequence"/>
</dbReference>
<accession>A0AAV5AIF1</accession>
<dbReference type="EMBL" id="BPWL01000009">
    <property type="protein sequence ID" value="GJJ14432.1"/>
    <property type="molecule type" value="Genomic_DNA"/>
</dbReference>
<protein>
    <recommendedName>
        <fullName evidence="2">G-patch domain-containing protein</fullName>
    </recommendedName>
</protein>
<dbReference type="GO" id="GO:0071008">
    <property type="term" value="C:U2-type post-mRNA release spliceosomal complex"/>
    <property type="evidence" value="ECO:0007669"/>
    <property type="project" value="TreeGrafter"/>
</dbReference>
<keyword evidence="4" id="KW-1185">Reference proteome</keyword>
<feature type="region of interest" description="Disordered" evidence="1">
    <location>
        <begin position="1"/>
        <end position="180"/>
    </location>
</feature>
<dbReference type="InterPro" id="IPR045211">
    <property type="entry name" value="TFP11/STIP/Ntr1"/>
</dbReference>
<feature type="compositionally biased region" description="Basic and acidic residues" evidence="1">
    <location>
        <begin position="89"/>
        <end position="100"/>
    </location>
</feature>
<feature type="compositionally biased region" description="Gly residues" evidence="1">
    <location>
        <begin position="103"/>
        <end position="122"/>
    </location>
</feature>
<name>A0AAV5AIF1_9AGAM</name>
<gene>
    <name evidence="3" type="ORF">Clacol_008696</name>
</gene>
<organism evidence="3 4">
    <name type="scientific">Clathrus columnatus</name>
    <dbReference type="NCBI Taxonomy" id="1419009"/>
    <lineage>
        <taxon>Eukaryota</taxon>
        <taxon>Fungi</taxon>
        <taxon>Dikarya</taxon>
        <taxon>Basidiomycota</taxon>
        <taxon>Agaricomycotina</taxon>
        <taxon>Agaricomycetes</taxon>
        <taxon>Phallomycetidae</taxon>
        <taxon>Phallales</taxon>
        <taxon>Clathraceae</taxon>
        <taxon>Clathrus</taxon>
    </lineage>
</organism>
<feature type="compositionally biased region" description="Acidic residues" evidence="1">
    <location>
        <begin position="42"/>
        <end position="80"/>
    </location>
</feature>
<dbReference type="PANTHER" id="PTHR23329:SF1">
    <property type="entry name" value="TUFTELIN-INTERACTING PROTEIN 11"/>
    <property type="match status" value="1"/>
</dbReference>
<dbReference type="PROSITE" id="PS50174">
    <property type="entry name" value="G_PATCH"/>
    <property type="match status" value="1"/>
</dbReference>
<dbReference type="InterPro" id="IPR000467">
    <property type="entry name" value="G_patch_dom"/>
</dbReference>
<evidence type="ECO:0000256" key="1">
    <source>
        <dbReference type="SAM" id="MobiDB-lite"/>
    </source>
</evidence>
<evidence type="ECO:0000259" key="2">
    <source>
        <dbReference type="PROSITE" id="PS50174"/>
    </source>
</evidence>
<feature type="domain" description="G-patch" evidence="2">
    <location>
        <begin position="206"/>
        <end position="253"/>
    </location>
</feature>
<sequence>MRMDEEASRGGKPAKGFHFTQAPSFVTGEEEKTMDWDKTLEEDGDGDEDSDESNEEQEDDEGEDTDAGEDAAGDDDENDLAETPFIPHTTDKNEEKDDASRGLGSGVRAGIGGFGSKSGIGLGFKAASTNEAPQDNPNKQSEEPVSSPAVKKGGIGSNRPSLSGALPTQFDTTPTQPQRSFLRDNVPVSWASIQSLEEGMHFSKVSGTFGAKVLAKMGWQAGTGLGVSGTGIVTLVERKMRPKPSMGKESNLKLKQEVEHQTYEQILQNAESEAQAAGIGKIYNATSGQMREGSSLAEIAS</sequence>
<dbReference type="GO" id="GO:0000390">
    <property type="term" value="P:spliceosomal complex disassembly"/>
    <property type="evidence" value="ECO:0007669"/>
    <property type="project" value="InterPro"/>
</dbReference>
<proteinExistence type="predicted"/>
<evidence type="ECO:0000313" key="3">
    <source>
        <dbReference type="EMBL" id="GJJ14432.1"/>
    </source>
</evidence>
<evidence type="ECO:0000313" key="4">
    <source>
        <dbReference type="Proteomes" id="UP001050691"/>
    </source>
</evidence>
<dbReference type="GO" id="GO:0003676">
    <property type="term" value="F:nucleic acid binding"/>
    <property type="evidence" value="ECO:0007669"/>
    <property type="project" value="InterPro"/>
</dbReference>